<comment type="subcellular location">
    <subcellularLocation>
        <location evidence="1">Endoplasmic reticulum membrane</location>
        <topology evidence="1">Multi-pass membrane protein</topology>
    </subcellularLocation>
</comment>
<keyword evidence="5 8" id="KW-1133">Transmembrane helix</keyword>
<evidence type="ECO:0000256" key="3">
    <source>
        <dbReference type="ARBA" id="ARBA00022692"/>
    </source>
</evidence>
<feature type="transmembrane region" description="Helical" evidence="8">
    <location>
        <begin position="346"/>
        <end position="363"/>
    </location>
</feature>
<comment type="similarity">
    <text evidence="2">Belongs to the INSIG family.</text>
</comment>
<feature type="region of interest" description="Disordered" evidence="7">
    <location>
        <begin position="131"/>
        <end position="164"/>
    </location>
</feature>
<evidence type="ECO:0000256" key="2">
    <source>
        <dbReference type="ARBA" id="ARBA00007475"/>
    </source>
</evidence>
<evidence type="ECO:0000256" key="8">
    <source>
        <dbReference type="SAM" id="Phobius"/>
    </source>
</evidence>
<feature type="transmembrane region" description="Helical" evidence="8">
    <location>
        <begin position="412"/>
        <end position="430"/>
    </location>
</feature>
<organism evidence="9 10">
    <name type="scientific">Hortaea werneckii</name>
    <name type="common">Black yeast</name>
    <name type="synonym">Cladosporium werneckii</name>
    <dbReference type="NCBI Taxonomy" id="91943"/>
    <lineage>
        <taxon>Eukaryota</taxon>
        <taxon>Fungi</taxon>
        <taxon>Dikarya</taxon>
        <taxon>Ascomycota</taxon>
        <taxon>Pezizomycotina</taxon>
        <taxon>Dothideomycetes</taxon>
        <taxon>Dothideomycetidae</taxon>
        <taxon>Mycosphaerellales</taxon>
        <taxon>Teratosphaeriaceae</taxon>
        <taxon>Hortaea</taxon>
    </lineage>
</organism>
<evidence type="ECO:0000256" key="7">
    <source>
        <dbReference type="SAM" id="MobiDB-lite"/>
    </source>
</evidence>
<name>A0A3M7ESF2_HORWE</name>
<proteinExistence type="inferred from homology"/>
<dbReference type="PANTHER" id="PTHR15301">
    <property type="entry name" value="INSULIN-INDUCED GENE 1"/>
    <property type="match status" value="1"/>
</dbReference>
<dbReference type="PANTHER" id="PTHR15301:SF3">
    <property type="entry name" value="PROTEIN NSG1-RELATED"/>
    <property type="match status" value="1"/>
</dbReference>
<accession>A0A3M7ESF2</accession>
<feature type="transmembrane region" description="Helical" evidence="8">
    <location>
        <begin position="204"/>
        <end position="227"/>
    </location>
</feature>
<keyword evidence="4" id="KW-0256">Endoplasmic reticulum</keyword>
<dbReference type="VEuPathDB" id="FungiDB:BTJ68_12645"/>
<evidence type="ECO:0000256" key="4">
    <source>
        <dbReference type="ARBA" id="ARBA00022824"/>
    </source>
</evidence>
<keyword evidence="6 8" id="KW-0472">Membrane</keyword>
<feature type="region of interest" description="Disordered" evidence="7">
    <location>
        <begin position="50"/>
        <end position="112"/>
    </location>
</feature>
<dbReference type="Pfam" id="PF07281">
    <property type="entry name" value="INSIG"/>
    <property type="match status" value="1"/>
</dbReference>
<evidence type="ECO:0008006" key="11">
    <source>
        <dbReference type="Google" id="ProtNLM"/>
    </source>
</evidence>
<evidence type="ECO:0000256" key="5">
    <source>
        <dbReference type="ARBA" id="ARBA00022989"/>
    </source>
</evidence>
<dbReference type="AlphaFoldDB" id="A0A3M7ESF2"/>
<evidence type="ECO:0000313" key="9">
    <source>
        <dbReference type="EMBL" id="RMY79443.1"/>
    </source>
</evidence>
<dbReference type="Proteomes" id="UP000269276">
    <property type="component" value="Unassembled WGS sequence"/>
</dbReference>
<dbReference type="InterPro" id="IPR025929">
    <property type="entry name" value="INSIG_fam"/>
</dbReference>
<dbReference type="GO" id="GO:0005789">
    <property type="term" value="C:endoplasmic reticulum membrane"/>
    <property type="evidence" value="ECO:0007669"/>
    <property type="project" value="UniProtKB-SubCell"/>
</dbReference>
<keyword evidence="3 8" id="KW-0812">Transmembrane</keyword>
<dbReference type="EMBL" id="QWIP01000001">
    <property type="protein sequence ID" value="RMY79443.1"/>
    <property type="molecule type" value="Genomic_DNA"/>
</dbReference>
<sequence length="439" mass="47841">MSCRFGQQRQLPAKSFVVLVTGHKTNTDCCCCSDTAVFFVVDKPQFTTMSHPLPHSEDEDAPMLKPRPRGKVFDFSDTSTPNSPPTPSSELSPTGLEPPKPSGDGSTTPSRTRSILNLTSSTLFGIYQPTGYATDREEPSTPWGTGAETPADRSRNGSFDFSRSKIPDMTVQKGANGTKRTRRRSTITPAHIQHHMPRRGFKGYVLPLMGRTIALFTIGVLYGLLITHLHDRQGIAPVKVEGLDRHSWPYLVFWGLAGIGLGEALPYLDQLWAADEDDEAEEAEEERRGSRLQGDWLDVVRSIGAFVGIAFAIKRLPWQSTLQLSLTLALANPAVWYLIDRSPAGFLLSTFVALSGTAVLLGVNPNLVPPPSQAHITEAHVQRDVGGTNVTAGAIAHEELVLGFFSHESVGVATWIASVLFVSCVCFGNIGRRLAPKRL</sequence>
<comment type="caution">
    <text evidence="9">The sequence shown here is derived from an EMBL/GenBank/DDBJ whole genome shotgun (WGS) entry which is preliminary data.</text>
</comment>
<evidence type="ECO:0000256" key="1">
    <source>
        <dbReference type="ARBA" id="ARBA00004477"/>
    </source>
</evidence>
<reference evidence="9 10" key="1">
    <citation type="journal article" date="2018" name="BMC Genomics">
        <title>Genomic evidence for intraspecific hybridization in a clonal and extremely halotolerant yeast.</title>
        <authorList>
            <person name="Gostincar C."/>
            <person name="Stajich J.E."/>
            <person name="Zupancic J."/>
            <person name="Zalar P."/>
            <person name="Gunde-Cimerman N."/>
        </authorList>
    </citation>
    <scope>NUCLEOTIDE SEQUENCE [LARGE SCALE GENOMIC DNA]</scope>
    <source>
        <strain evidence="9 10">EXF-2682</strain>
    </source>
</reference>
<gene>
    <name evidence="9" type="ORF">D0863_00070</name>
</gene>
<dbReference type="OrthoDB" id="205546at2759"/>
<protein>
    <recommendedName>
        <fullName evidence="11">INSIG domain-containing protein</fullName>
    </recommendedName>
</protein>
<evidence type="ECO:0000256" key="6">
    <source>
        <dbReference type="ARBA" id="ARBA00023136"/>
    </source>
</evidence>
<evidence type="ECO:0000313" key="10">
    <source>
        <dbReference type="Proteomes" id="UP000269276"/>
    </source>
</evidence>
<feature type="transmembrane region" description="Helical" evidence="8">
    <location>
        <begin position="247"/>
        <end position="268"/>
    </location>
</feature>
<dbReference type="GO" id="GO:0016126">
    <property type="term" value="P:sterol biosynthetic process"/>
    <property type="evidence" value="ECO:0007669"/>
    <property type="project" value="TreeGrafter"/>
</dbReference>